<keyword evidence="1" id="KW-0805">Transcription regulation</keyword>
<dbReference type="SUPFAM" id="SSF46894">
    <property type="entry name" value="C-terminal effector domain of the bipartite response regulators"/>
    <property type="match status" value="1"/>
</dbReference>
<dbReference type="STRING" id="980561.A1359_04385"/>
<evidence type="ECO:0000313" key="8">
    <source>
        <dbReference type="Proteomes" id="UP000078476"/>
    </source>
</evidence>
<dbReference type="GO" id="GO:0003677">
    <property type="term" value="F:DNA binding"/>
    <property type="evidence" value="ECO:0007669"/>
    <property type="project" value="UniProtKB-KW"/>
</dbReference>
<dbReference type="InterPro" id="IPR001789">
    <property type="entry name" value="Sig_transdc_resp-reg_receiver"/>
</dbReference>
<protein>
    <submittedName>
        <fullName evidence="7">DNA-binding response regulator</fullName>
    </submittedName>
</protein>
<dbReference type="Gene3D" id="1.10.10.10">
    <property type="entry name" value="Winged helix-like DNA-binding domain superfamily/Winged helix DNA-binding domain"/>
    <property type="match status" value="1"/>
</dbReference>
<keyword evidence="3" id="KW-0804">Transcription</keyword>
<dbReference type="CDD" id="cd06170">
    <property type="entry name" value="LuxR_C_like"/>
    <property type="match status" value="1"/>
</dbReference>
<dbReference type="PRINTS" id="PR00038">
    <property type="entry name" value="HTHLUXR"/>
</dbReference>
<evidence type="ECO:0000259" key="5">
    <source>
        <dbReference type="PROSITE" id="PS50043"/>
    </source>
</evidence>
<dbReference type="PROSITE" id="PS50110">
    <property type="entry name" value="RESPONSE_REGULATORY"/>
    <property type="match status" value="1"/>
</dbReference>
<dbReference type="InterPro" id="IPR036388">
    <property type="entry name" value="WH-like_DNA-bd_sf"/>
</dbReference>
<dbReference type="Pfam" id="PF00196">
    <property type="entry name" value="GerE"/>
    <property type="match status" value="1"/>
</dbReference>
<comment type="caution">
    <text evidence="7">The sequence shown here is derived from an EMBL/GenBank/DDBJ whole genome shotgun (WGS) entry which is preliminary data.</text>
</comment>
<dbReference type="InterPro" id="IPR000792">
    <property type="entry name" value="Tscrpt_reg_LuxR_C"/>
</dbReference>
<dbReference type="PANTHER" id="PTHR44688">
    <property type="entry name" value="DNA-BINDING TRANSCRIPTIONAL ACTIVATOR DEVR_DOSR"/>
    <property type="match status" value="1"/>
</dbReference>
<keyword evidence="2 7" id="KW-0238">DNA-binding</keyword>
<dbReference type="InterPro" id="IPR011006">
    <property type="entry name" value="CheY-like_superfamily"/>
</dbReference>
<keyword evidence="8" id="KW-1185">Reference proteome</keyword>
<proteinExistence type="predicted"/>
<gene>
    <name evidence="7" type="ORF">A1359_04385</name>
</gene>
<dbReference type="SMART" id="SM00448">
    <property type="entry name" value="REC"/>
    <property type="match status" value="1"/>
</dbReference>
<evidence type="ECO:0000256" key="4">
    <source>
        <dbReference type="PROSITE-ProRule" id="PRU00169"/>
    </source>
</evidence>
<dbReference type="EMBL" id="LUUI01000076">
    <property type="protein sequence ID" value="OAI18809.1"/>
    <property type="molecule type" value="Genomic_DNA"/>
</dbReference>
<dbReference type="SUPFAM" id="SSF52172">
    <property type="entry name" value="CheY-like"/>
    <property type="match status" value="1"/>
</dbReference>
<dbReference type="InterPro" id="IPR016032">
    <property type="entry name" value="Sig_transdc_resp-reg_C-effctor"/>
</dbReference>
<organism evidence="7 8">
    <name type="scientific">Methylomonas lenta</name>
    <dbReference type="NCBI Taxonomy" id="980561"/>
    <lineage>
        <taxon>Bacteria</taxon>
        <taxon>Pseudomonadati</taxon>
        <taxon>Pseudomonadota</taxon>
        <taxon>Gammaproteobacteria</taxon>
        <taxon>Methylococcales</taxon>
        <taxon>Methylococcaceae</taxon>
        <taxon>Methylomonas</taxon>
    </lineage>
</organism>
<evidence type="ECO:0000256" key="1">
    <source>
        <dbReference type="ARBA" id="ARBA00023015"/>
    </source>
</evidence>
<evidence type="ECO:0000256" key="3">
    <source>
        <dbReference type="ARBA" id="ARBA00023163"/>
    </source>
</evidence>
<accession>A0A177NNN2</accession>
<dbReference type="GO" id="GO:0006355">
    <property type="term" value="P:regulation of DNA-templated transcription"/>
    <property type="evidence" value="ECO:0007669"/>
    <property type="project" value="InterPro"/>
</dbReference>
<dbReference type="Pfam" id="PF00072">
    <property type="entry name" value="Response_reg"/>
    <property type="match status" value="1"/>
</dbReference>
<reference evidence="7 8" key="1">
    <citation type="submission" date="2016-03" db="EMBL/GenBank/DDBJ databases">
        <authorList>
            <person name="Ploux O."/>
        </authorList>
    </citation>
    <scope>NUCLEOTIDE SEQUENCE [LARGE SCALE GENOMIC DNA]</scope>
    <source>
        <strain evidence="7 8">R-45370</strain>
    </source>
</reference>
<dbReference type="GO" id="GO:0000160">
    <property type="term" value="P:phosphorelay signal transduction system"/>
    <property type="evidence" value="ECO:0007669"/>
    <property type="project" value="InterPro"/>
</dbReference>
<dbReference type="Proteomes" id="UP000078476">
    <property type="component" value="Unassembled WGS sequence"/>
</dbReference>
<evidence type="ECO:0000313" key="7">
    <source>
        <dbReference type="EMBL" id="OAI18809.1"/>
    </source>
</evidence>
<evidence type="ECO:0000256" key="2">
    <source>
        <dbReference type="ARBA" id="ARBA00023125"/>
    </source>
</evidence>
<dbReference type="Gene3D" id="3.40.50.2300">
    <property type="match status" value="1"/>
</dbReference>
<dbReference type="AlphaFoldDB" id="A0A177NNN2"/>
<evidence type="ECO:0000259" key="6">
    <source>
        <dbReference type="PROSITE" id="PS50110"/>
    </source>
</evidence>
<feature type="domain" description="Response regulatory" evidence="6">
    <location>
        <begin position="5"/>
        <end position="119"/>
    </location>
</feature>
<keyword evidence="4" id="KW-0597">Phosphoprotein</keyword>
<dbReference type="PANTHER" id="PTHR44688:SF16">
    <property type="entry name" value="DNA-BINDING TRANSCRIPTIONAL ACTIVATOR DEVR_DOSR"/>
    <property type="match status" value="1"/>
</dbReference>
<name>A0A177NNN2_9GAMM</name>
<feature type="domain" description="HTH luxR-type" evidence="5">
    <location>
        <begin position="135"/>
        <end position="200"/>
    </location>
</feature>
<dbReference type="SMART" id="SM00421">
    <property type="entry name" value="HTH_LUXR"/>
    <property type="match status" value="1"/>
</dbReference>
<feature type="modified residue" description="4-aspartylphosphate" evidence="4">
    <location>
        <position position="54"/>
    </location>
</feature>
<dbReference type="RefSeq" id="WP_066978902.1">
    <property type="nucleotide sequence ID" value="NZ_LUUI01000076.1"/>
</dbReference>
<dbReference type="PROSITE" id="PS50043">
    <property type="entry name" value="HTH_LUXR_2"/>
    <property type="match status" value="1"/>
</dbReference>
<dbReference type="PROSITE" id="PS00622">
    <property type="entry name" value="HTH_LUXR_1"/>
    <property type="match status" value="1"/>
</dbReference>
<sequence length="207" mass="22800">MRAPPCVFIIDDDAVRDSLGQVMENAGLAFQAFESAEHFLQTYCPGMSGCLLLDLNMPDMTGDELQAELLSRNIHLPIIFLTGYGDIPTTVRVIKAGAIDFLTKPVPSKLLIERIQMALQQESLKQEQAKEVHAHCSCQYGLTARELEIVSLVVAGHSNKEIANQLGISHRTVEVHRAHVMEKTGATCLLELVRLFEACQLPPEPPA</sequence>
<dbReference type="OrthoDB" id="9796655at2"/>